<keyword evidence="4" id="KW-1185">Reference proteome</keyword>
<organism evidence="3 4">
    <name type="scientific">Paenibacillus farraposensis</name>
    <dbReference type="NCBI Taxonomy" id="2807095"/>
    <lineage>
        <taxon>Bacteria</taxon>
        <taxon>Bacillati</taxon>
        <taxon>Bacillota</taxon>
        <taxon>Bacilli</taxon>
        <taxon>Bacillales</taxon>
        <taxon>Paenibacillaceae</taxon>
        <taxon>Paenibacillus</taxon>
    </lineage>
</organism>
<accession>A0ABW4DM60</accession>
<dbReference type="InterPro" id="IPR029501">
    <property type="entry name" value="EndoU_bac"/>
</dbReference>
<feature type="region of interest" description="Disordered" evidence="1">
    <location>
        <begin position="1"/>
        <end position="38"/>
    </location>
</feature>
<evidence type="ECO:0000256" key="1">
    <source>
        <dbReference type="SAM" id="MobiDB-lite"/>
    </source>
</evidence>
<proteinExistence type="predicted"/>
<dbReference type="Proteomes" id="UP001597340">
    <property type="component" value="Unassembled WGS sequence"/>
</dbReference>
<comment type="caution">
    <text evidence="3">The sequence shown here is derived from an EMBL/GenBank/DDBJ whole genome shotgun (WGS) entry which is preliminary data.</text>
</comment>
<protein>
    <submittedName>
        <fullName evidence="3">CdiA family toxin C-terminal domain-containing protein</fullName>
    </submittedName>
</protein>
<evidence type="ECO:0000259" key="2">
    <source>
        <dbReference type="Pfam" id="PF14436"/>
    </source>
</evidence>
<evidence type="ECO:0000313" key="3">
    <source>
        <dbReference type="EMBL" id="MFD1464126.1"/>
    </source>
</evidence>
<dbReference type="Pfam" id="PF14436">
    <property type="entry name" value="EndoU_bacteria"/>
    <property type="match status" value="1"/>
</dbReference>
<feature type="domain" description="Bacterial EndoU nuclease" evidence="2">
    <location>
        <begin position="67"/>
        <end position="212"/>
    </location>
</feature>
<feature type="non-terminal residue" evidence="3">
    <location>
        <position position="1"/>
    </location>
</feature>
<dbReference type="EMBL" id="JBHTNZ010000071">
    <property type="protein sequence ID" value="MFD1464126.1"/>
    <property type="molecule type" value="Genomic_DNA"/>
</dbReference>
<sequence length="214" mass="23795">EIEARENIATQTPESKGYKPQPNERTTAEGTGEVPNVNPKIEVNFKTGYDKHLIEVEGFKAKPTIGIKGGHNLENLEKYILDNFGDQVKNINQAVTKTPHPDIPGIYEVKYKLPVYDGMSTANGGKGNFTGQWKEYKNPKTVYDPKVFSDEQILKLGKEAMEEGVGNNRIIPGGVRSPSDMVEGYVNINGKKLKFMGFKDKITGDITNFFPVLD</sequence>
<dbReference type="CDD" id="cd20686">
    <property type="entry name" value="CdiA-CT_Ec-like"/>
    <property type="match status" value="1"/>
</dbReference>
<reference evidence="4" key="1">
    <citation type="journal article" date="2019" name="Int. J. Syst. Evol. Microbiol.">
        <title>The Global Catalogue of Microorganisms (GCM) 10K type strain sequencing project: providing services to taxonomists for standard genome sequencing and annotation.</title>
        <authorList>
            <consortium name="The Broad Institute Genomics Platform"/>
            <consortium name="The Broad Institute Genome Sequencing Center for Infectious Disease"/>
            <person name="Wu L."/>
            <person name="Ma J."/>
        </authorList>
    </citation>
    <scope>NUCLEOTIDE SEQUENCE [LARGE SCALE GENOMIC DNA]</scope>
    <source>
        <strain evidence="4">CCM 9147</strain>
    </source>
</reference>
<dbReference type="RefSeq" id="WP_377570960.1">
    <property type="nucleotide sequence ID" value="NZ_JBHTNZ010000071.1"/>
</dbReference>
<name>A0ABW4DM60_9BACL</name>
<gene>
    <name evidence="3" type="ORF">ACFQ5D_22865</name>
</gene>
<evidence type="ECO:0000313" key="4">
    <source>
        <dbReference type="Proteomes" id="UP001597340"/>
    </source>
</evidence>